<accession>E7ACE7</accession>
<dbReference type="AlphaFoldDB" id="E7ACE7"/>
<dbReference type="Proteomes" id="UP000007934">
    <property type="component" value="Chromosome"/>
</dbReference>
<organism evidence="1 2">
    <name type="scientific">Helicobacter felis (strain ATCC 49179 / CCUG 28539 / NCTC 12436 / CS1)</name>
    <dbReference type="NCBI Taxonomy" id="936155"/>
    <lineage>
        <taxon>Bacteria</taxon>
        <taxon>Pseudomonadati</taxon>
        <taxon>Campylobacterota</taxon>
        <taxon>Epsilonproteobacteria</taxon>
        <taxon>Campylobacterales</taxon>
        <taxon>Helicobacteraceae</taxon>
        <taxon>Helicobacter</taxon>
    </lineage>
</organism>
<dbReference type="HOGENOM" id="CLU_1223343_0_0_7"/>
<dbReference type="STRING" id="936155.HFELIS_00920"/>
<proteinExistence type="predicted"/>
<reference evidence="1 2" key="1">
    <citation type="journal article" date="2011" name="Genome Biol. Evol.">
        <title>Comparative whole genome sequence analysis of the carcinogenic bacterial model pathogen Helicobacter felis.</title>
        <authorList>
            <person name="Arnold I.C."/>
            <person name="Zigova Z."/>
            <person name="Holden M."/>
            <person name="Lawley T.D."/>
            <person name="Rad R."/>
            <person name="Dougan G."/>
            <person name="Falkow S."/>
            <person name="Bentley S.D."/>
            <person name="Muller A."/>
        </authorList>
    </citation>
    <scope>NUCLEOTIDE SEQUENCE [LARGE SCALE GENOMIC DNA]</scope>
    <source>
        <strain evidence="2">ATCC 49179 / CCUG 28539 / NCTC 12436 / CS1</strain>
    </source>
</reference>
<sequence>MTMDARADSLDMIKGPKTPALRHYFEDFKSIGTHDNGMTDDFTSNVKDAGKNAEDGYRDFLAIQIVRVVGGVKVQDLNAWMAYYQAHDFAFLGNAANYYESNMDLYWETLTHVRMVLAEDDFYTIPSVFKPKVPLAKAMQRTLTQNPTICLQPQYLNQEAKAVCLQIFKQHTYNPKPLQKYLNSLRLISIDNAPCVYLNSKDKLQSFKSDNAICLALQKNLEKGLK</sequence>
<protein>
    <submittedName>
        <fullName evidence="1">Uncharacterized protein</fullName>
    </submittedName>
</protein>
<evidence type="ECO:0000313" key="2">
    <source>
        <dbReference type="Proteomes" id="UP000007934"/>
    </source>
</evidence>
<keyword evidence="2" id="KW-1185">Reference proteome</keyword>
<name>E7ACE7_HELFC</name>
<evidence type="ECO:0000313" key="1">
    <source>
        <dbReference type="EMBL" id="CBY82176.1"/>
    </source>
</evidence>
<gene>
    <name evidence="1" type="ordered locus">Hfelis_00920</name>
</gene>
<dbReference type="KEGG" id="hfe:HFELIS_00920"/>
<dbReference type="EMBL" id="FQ670179">
    <property type="protein sequence ID" value="CBY82176.1"/>
    <property type="molecule type" value="Genomic_DNA"/>
</dbReference>